<dbReference type="InterPro" id="IPR029034">
    <property type="entry name" value="Cystine-knot_cytokine"/>
</dbReference>
<gene>
    <name evidence="7" type="ORF">g.38470</name>
    <name evidence="6" type="ORF">g.38471</name>
</gene>
<feature type="compositionally biased region" description="Acidic residues" evidence="4">
    <location>
        <begin position="52"/>
        <end position="62"/>
    </location>
</feature>
<keyword evidence="2" id="KW-1015">Disulfide bond</keyword>
<evidence type="ECO:0000313" key="7">
    <source>
        <dbReference type="EMBL" id="JAT26051.1"/>
    </source>
</evidence>
<feature type="compositionally biased region" description="Low complexity" evidence="4">
    <location>
        <begin position="311"/>
        <end position="328"/>
    </location>
</feature>
<feature type="compositionally biased region" description="Pro residues" evidence="4">
    <location>
        <begin position="69"/>
        <end position="79"/>
    </location>
</feature>
<dbReference type="GO" id="GO:0005121">
    <property type="term" value="F:Toll binding"/>
    <property type="evidence" value="ECO:0007669"/>
    <property type="project" value="TreeGrafter"/>
</dbReference>
<dbReference type="InterPro" id="IPR032104">
    <property type="entry name" value="Spaetzle"/>
</dbReference>
<dbReference type="EMBL" id="GEBQ01013926">
    <property type="protein sequence ID" value="JAT26051.1"/>
    <property type="molecule type" value="Transcribed_RNA"/>
</dbReference>
<dbReference type="Pfam" id="PF16077">
    <property type="entry name" value="Spaetzle"/>
    <property type="match status" value="1"/>
</dbReference>
<dbReference type="GO" id="GO:0005615">
    <property type="term" value="C:extracellular space"/>
    <property type="evidence" value="ECO:0007669"/>
    <property type="project" value="UniProtKB-ARBA"/>
</dbReference>
<evidence type="ECO:0000256" key="1">
    <source>
        <dbReference type="ARBA" id="ARBA00022729"/>
    </source>
</evidence>
<feature type="domain" description="Spaetzle" evidence="5">
    <location>
        <begin position="190"/>
        <end position="283"/>
    </location>
</feature>
<keyword evidence="1" id="KW-0732">Signal</keyword>
<dbReference type="GO" id="GO:0021556">
    <property type="term" value="P:central nervous system formation"/>
    <property type="evidence" value="ECO:0007669"/>
    <property type="project" value="TreeGrafter"/>
</dbReference>
<dbReference type="Gene3D" id="2.10.90.10">
    <property type="entry name" value="Cystine-knot cytokines"/>
    <property type="match status" value="1"/>
</dbReference>
<dbReference type="GO" id="GO:0008083">
    <property type="term" value="F:growth factor activity"/>
    <property type="evidence" value="ECO:0007669"/>
    <property type="project" value="TreeGrafter"/>
</dbReference>
<dbReference type="EMBL" id="GEBQ01025092">
    <property type="protein sequence ID" value="JAT14885.1"/>
    <property type="molecule type" value="Transcribed_RNA"/>
</dbReference>
<reference evidence="7" key="1">
    <citation type="submission" date="2015-11" db="EMBL/GenBank/DDBJ databases">
        <title>De novo transcriptome assembly of four potential Pierce s Disease insect vectors from Arizona vineyards.</title>
        <authorList>
            <person name="Tassone E.E."/>
        </authorList>
    </citation>
    <scope>NUCLEOTIDE SEQUENCE</scope>
</reference>
<evidence type="ECO:0000256" key="3">
    <source>
        <dbReference type="ARBA" id="ARBA00023180"/>
    </source>
</evidence>
<organism evidence="7">
    <name type="scientific">Graphocephala atropunctata</name>
    <dbReference type="NCBI Taxonomy" id="36148"/>
    <lineage>
        <taxon>Eukaryota</taxon>
        <taxon>Metazoa</taxon>
        <taxon>Ecdysozoa</taxon>
        <taxon>Arthropoda</taxon>
        <taxon>Hexapoda</taxon>
        <taxon>Insecta</taxon>
        <taxon>Pterygota</taxon>
        <taxon>Neoptera</taxon>
        <taxon>Paraneoptera</taxon>
        <taxon>Hemiptera</taxon>
        <taxon>Auchenorrhyncha</taxon>
        <taxon>Membracoidea</taxon>
        <taxon>Cicadellidae</taxon>
        <taxon>Cicadellinae</taxon>
        <taxon>Cicadellini</taxon>
        <taxon>Graphocephala</taxon>
    </lineage>
</organism>
<dbReference type="AlphaFoldDB" id="A0A1B6LQM6"/>
<dbReference type="GO" id="GO:0045087">
    <property type="term" value="P:innate immune response"/>
    <property type="evidence" value="ECO:0007669"/>
    <property type="project" value="TreeGrafter"/>
</dbReference>
<dbReference type="FunFam" id="2.10.90.10:FF:000056">
    <property type="entry name" value="Protein spaetzle"/>
    <property type="match status" value="1"/>
</dbReference>
<keyword evidence="3" id="KW-0325">Glycoprotein</keyword>
<proteinExistence type="predicted"/>
<evidence type="ECO:0000256" key="2">
    <source>
        <dbReference type="ARBA" id="ARBA00023157"/>
    </source>
</evidence>
<evidence type="ECO:0000256" key="4">
    <source>
        <dbReference type="SAM" id="MobiDB-lite"/>
    </source>
</evidence>
<accession>A0A1B6LQM6</accession>
<feature type="non-terminal residue" evidence="7">
    <location>
        <position position="1"/>
    </location>
</feature>
<dbReference type="InterPro" id="IPR052444">
    <property type="entry name" value="Spz/Toll_ligand-like"/>
</dbReference>
<sequence length="328" mass="36642">VGRVVCQTMVRMSCQCCLFVFATVLLAVRPTLELFVGKPVEQYLERQGQGESESDGDGEMEMYQEPSSLPSPPHSPPPSAHQHYKRRRKRSTEDKRDSIVFPDQLASASQEKSDSLEERIFVVPSEAGPPPCARGSTFCESVEEYPTEHVTKLLMKEPVFVRGFFQDERKKYSIIDDDVQDRIDISDESPLCAAQEHTVYPKMAKNIEGNWLFVINQDTYIQGVRVEKCLNDRECSFPASLPIGYRSQCKQKYIYRKLVALNGTGQGVISDSFQFPSCCSCVIKLDHTLIQQHNRFGGGGGGSGGSPLPLPLTLPKSTPTPLKNKNKT</sequence>
<dbReference type="PANTHER" id="PTHR23199:SF12">
    <property type="entry name" value="NEUROTROPHIN 1-RELATED"/>
    <property type="match status" value="1"/>
</dbReference>
<dbReference type="SUPFAM" id="SSF57501">
    <property type="entry name" value="Cystine-knot cytokines"/>
    <property type="match status" value="1"/>
</dbReference>
<feature type="region of interest" description="Disordered" evidence="4">
    <location>
        <begin position="296"/>
        <end position="328"/>
    </location>
</feature>
<evidence type="ECO:0000313" key="6">
    <source>
        <dbReference type="EMBL" id="JAT14885.1"/>
    </source>
</evidence>
<feature type="compositionally biased region" description="Gly residues" evidence="4">
    <location>
        <begin position="296"/>
        <end position="305"/>
    </location>
</feature>
<evidence type="ECO:0000259" key="5">
    <source>
        <dbReference type="Pfam" id="PF16077"/>
    </source>
</evidence>
<dbReference type="PANTHER" id="PTHR23199">
    <property type="entry name" value="NEUROTROPHIN 1-RELATED"/>
    <property type="match status" value="1"/>
</dbReference>
<name>A0A1B6LQM6_9HEMI</name>
<feature type="region of interest" description="Disordered" evidence="4">
    <location>
        <begin position="44"/>
        <end position="113"/>
    </location>
</feature>
<protein>
    <recommendedName>
        <fullName evidence="5">Spaetzle domain-containing protein</fullName>
    </recommendedName>
</protein>